<gene>
    <name evidence="2" type="ORF">AaE_002999</name>
</gene>
<organism evidence="2 3">
    <name type="scientific">Aphanomyces astaci</name>
    <name type="common">Crayfish plague agent</name>
    <dbReference type="NCBI Taxonomy" id="112090"/>
    <lineage>
        <taxon>Eukaryota</taxon>
        <taxon>Sar</taxon>
        <taxon>Stramenopiles</taxon>
        <taxon>Oomycota</taxon>
        <taxon>Saprolegniomycetes</taxon>
        <taxon>Saprolegniales</taxon>
        <taxon>Verrucalvaceae</taxon>
        <taxon>Aphanomyces</taxon>
    </lineage>
</organism>
<accession>A0A6A5ARW2</accession>
<dbReference type="InterPro" id="IPR009422">
    <property type="entry name" value="Gemin6"/>
</dbReference>
<comment type="caution">
    <text evidence="2">The sequence shown here is derived from an EMBL/GenBank/DDBJ whole genome shotgun (WGS) entry which is preliminary data.</text>
</comment>
<dbReference type="VEuPathDB" id="FungiDB:H257_10112"/>
<evidence type="ECO:0000259" key="1">
    <source>
        <dbReference type="PROSITE" id="PS52001"/>
    </source>
</evidence>
<evidence type="ECO:0000313" key="3">
    <source>
        <dbReference type="Proteomes" id="UP000469452"/>
    </source>
</evidence>
<dbReference type="PANTHER" id="PTHR14710:SF2">
    <property type="entry name" value="GEM-ASSOCIATED PROTEIN 6"/>
    <property type="match status" value="1"/>
</dbReference>
<dbReference type="InterPro" id="IPR047574">
    <property type="entry name" value="AD"/>
</dbReference>
<dbReference type="PROSITE" id="PS52001">
    <property type="entry name" value="AD"/>
    <property type="match status" value="1"/>
</dbReference>
<evidence type="ECO:0000313" key="2">
    <source>
        <dbReference type="EMBL" id="KAF0765199.1"/>
    </source>
</evidence>
<dbReference type="GO" id="GO:0000387">
    <property type="term" value="P:spliceosomal snRNP assembly"/>
    <property type="evidence" value="ECO:0007669"/>
    <property type="project" value="TreeGrafter"/>
</dbReference>
<sequence length="172" mass="18682">MTAVPAVATTALTAHPIYETYAELLGDAVVVSLHSLAFLRGALFGIDPENGNVILFEWLPDENDKAVRTHTVMAHAIASIERDTDESSTDVSTIRLRLAATMQLSHASQTLESLRQHLQQHCIEASIDATTNELIVFGGAATIAPPYDEFSVCAKNDLVLQRLTSLLRLCNP</sequence>
<reference evidence="2 3" key="1">
    <citation type="submission" date="2019-06" db="EMBL/GenBank/DDBJ databases">
        <title>Genomics analysis of Aphanomyces spp. identifies a new class of oomycete effector associated with host adaptation.</title>
        <authorList>
            <person name="Gaulin E."/>
        </authorList>
    </citation>
    <scope>NUCLEOTIDE SEQUENCE [LARGE SCALE GENOMIC DNA]</scope>
    <source>
        <strain evidence="2 3">E</strain>
    </source>
</reference>
<dbReference type="EMBL" id="VJMI01006942">
    <property type="protein sequence ID" value="KAF0765199.1"/>
    <property type="molecule type" value="Genomic_DNA"/>
</dbReference>
<dbReference type="GO" id="GO:0005634">
    <property type="term" value="C:nucleus"/>
    <property type="evidence" value="ECO:0007669"/>
    <property type="project" value="InterPro"/>
</dbReference>
<dbReference type="PANTHER" id="PTHR14710">
    <property type="entry name" value="GEM-ASSOCIATED PROTEIN 6"/>
    <property type="match status" value="1"/>
</dbReference>
<name>A0A6A5ARW2_APHAT</name>
<proteinExistence type="predicted"/>
<dbReference type="GO" id="GO:0032797">
    <property type="term" value="C:SMN complex"/>
    <property type="evidence" value="ECO:0007669"/>
    <property type="project" value="TreeGrafter"/>
</dbReference>
<dbReference type="GO" id="GO:0000245">
    <property type="term" value="P:spliceosomal complex assembly"/>
    <property type="evidence" value="ECO:0007669"/>
    <property type="project" value="InterPro"/>
</dbReference>
<feature type="domain" description="AD" evidence="1">
    <location>
        <begin position="87"/>
        <end position="172"/>
    </location>
</feature>
<dbReference type="Gene3D" id="2.30.30.100">
    <property type="match status" value="1"/>
</dbReference>
<dbReference type="Proteomes" id="UP000469452">
    <property type="component" value="Unassembled WGS sequence"/>
</dbReference>
<dbReference type="AlphaFoldDB" id="A0A6A5ARW2"/>
<protein>
    <recommendedName>
        <fullName evidence="1">AD domain-containing protein</fullName>
    </recommendedName>
</protein>